<keyword evidence="2" id="KW-1185">Reference proteome</keyword>
<dbReference type="RefSeq" id="WP_094049185.1">
    <property type="nucleotide sequence ID" value="NZ_CP022535.1"/>
</dbReference>
<evidence type="ECO:0000313" key="2">
    <source>
        <dbReference type="Proteomes" id="UP000203229"/>
    </source>
</evidence>
<name>A0A222EQC7_9MOLU</name>
<organism evidence="1 2">
    <name type="scientific">Spiroplasma corruscae</name>
    <dbReference type="NCBI Taxonomy" id="216934"/>
    <lineage>
        <taxon>Bacteria</taxon>
        <taxon>Bacillati</taxon>
        <taxon>Mycoplasmatota</taxon>
        <taxon>Mollicutes</taxon>
        <taxon>Entomoplasmatales</taxon>
        <taxon>Spiroplasmataceae</taxon>
        <taxon>Spiroplasma</taxon>
    </lineage>
</organism>
<sequence>MDWYDKELARNLLNTKLDFIHKKFKQFYSSVNKIFNNNIDNTELDISKEKSRIIINLRDRSVKNSIGINVDEYKSAGFIVFLKLFLFLEDNKNK</sequence>
<dbReference type="KEGG" id="scou:SCORR_v1c06710"/>
<dbReference type="EMBL" id="CP022535">
    <property type="protein sequence ID" value="ASP28443.1"/>
    <property type="molecule type" value="Genomic_DNA"/>
</dbReference>
<accession>A0A222EQC7</accession>
<protein>
    <submittedName>
        <fullName evidence="1">Uncharacterized protein</fullName>
    </submittedName>
</protein>
<dbReference type="Proteomes" id="UP000203229">
    <property type="component" value="Chromosome"/>
</dbReference>
<evidence type="ECO:0000313" key="1">
    <source>
        <dbReference type="EMBL" id="ASP28443.1"/>
    </source>
</evidence>
<proteinExistence type="predicted"/>
<reference evidence="1 2" key="1">
    <citation type="submission" date="2017-07" db="EMBL/GenBank/DDBJ databases">
        <title>Complete genome sequence of Spiroplasma corruscae EC-1 (DSM 19793).</title>
        <authorList>
            <person name="Tsai Y.-M."/>
            <person name="Lo W.-S."/>
            <person name="Kuo C.-H."/>
        </authorList>
    </citation>
    <scope>NUCLEOTIDE SEQUENCE [LARGE SCALE GENOMIC DNA]</scope>
    <source>
        <strain evidence="1 2">EC-1</strain>
    </source>
</reference>
<dbReference type="AlphaFoldDB" id="A0A222EQC7"/>
<gene>
    <name evidence="1" type="ORF">SCORR_v1c06710</name>
</gene>